<comment type="similarity">
    <text evidence="1">Belongs to the DprA/Smf family.</text>
</comment>
<dbReference type="Proteomes" id="UP000287239">
    <property type="component" value="Unassembled WGS sequence"/>
</dbReference>
<dbReference type="OrthoDB" id="9785707at2"/>
<dbReference type="Gene3D" id="3.40.50.450">
    <property type="match status" value="1"/>
</dbReference>
<sequence length="288" mass="32951">MQENIRSELFFLKQFGFNDILLQHIFLSGLDPIQVIFKKDIDLEINLEDLFSEKEKKISNDFIAYEDFKKNLFSNESFLVKNSKNKIFFKYDRNEITEIVPEKIMPLFIYCKGDTSLLTKDKKRMAIIGTRHPSKKTIEITQKLTQKFVEAGFVIVSGLAEGTDTIAHETALKNNGKTIAILPTNFNKIYPKSNKKLSDKIVEDGLLLTAIGPKENTYKSSFLERNQYVANVSDVVLVTETNLKSGTMNTIRNASEAAKKILFVDQNDEKINNKIYEFGGEMLNADYE</sequence>
<evidence type="ECO:0000313" key="4">
    <source>
        <dbReference type="Proteomes" id="UP000287239"/>
    </source>
</evidence>
<dbReference type="SUPFAM" id="SSF102405">
    <property type="entry name" value="MCP/YpsA-like"/>
    <property type="match status" value="1"/>
</dbReference>
<evidence type="ECO:0000259" key="2">
    <source>
        <dbReference type="Pfam" id="PF02481"/>
    </source>
</evidence>
<evidence type="ECO:0000256" key="1">
    <source>
        <dbReference type="ARBA" id="ARBA00006525"/>
    </source>
</evidence>
<dbReference type="GO" id="GO:0009294">
    <property type="term" value="P:DNA-mediated transformation"/>
    <property type="evidence" value="ECO:0007669"/>
    <property type="project" value="InterPro"/>
</dbReference>
<feature type="domain" description="Smf/DprA SLOG" evidence="2">
    <location>
        <begin position="104"/>
        <end position="268"/>
    </location>
</feature>
<dbReference type="InterPro" id="IPR003488">
    <property type="entry name" value="DprA"/>
</dbReference>
<reference evidence="3 4" key="1">
    <citation type="submission" date="2017-05" db="EMBL/GenBank/DDBJ databases">
        <title>Vagococcus spp. assemblies.</title>
        <authorList>
            <person name="Gulvik C.A."/>
        </authorList>
    </citation>
    <scope>NUCLEOTIDE SEQUENCE [LARGE SCALE GENOMIC DNA]</scope>
    <source>
        <strain evidence="3 4">NCFB 2777</strain>
    </source>
</reference>
<comment type="caution">
    <text evidence="3">The sequence shown here is derived from an EMBL/GenBank/DDBJ whole genome shotgun (WGS) entry which is preliminary data.</text>
</comment>
<keyword evidence="4" id="KW-1185">Reference proteome</keyword>
<dbReference type="GeneID" id="98566808"/>
<dbReference type="EMBL" id="NGJU01000001">
    <property type="protein sequence ID" value="RST97783.1"/>
    <property type="molecule type" value="Genomic_DNA"/>
</dbReference>
<dbReference type="AlphaFoldDB" id="A0A429ZVI0"/>
<protein>
    <submittedName>
        <fullName evidence="3">DNA processing protein DprA</fullName>
    </submittedName>
</protein>
<gene>
    <name evidence="3" type="ORF">CBF35_00380</name>
</gene>
<dbReference type="InterPro" id="IPR057666">
    <property type="entry name" value="DrpA_SLOG"/>
</dbReference>
<dbReference type="RefSeq" id="WP_002367012.1">
    <property type="nucleotide sequence ID" value="NZ_NGJU01000001.1"/>
</dbReference>
<dbReference type="PANTHER" id="PTHR43022:SF1">
    <property type="entry name" value="PROTEIN SMF"/>
    <property type="match status" value="1"/>
</dbReference>
<organism evidence="3 4">
    <name type="scientific">Vagococcus salmoninarum</name>
    <dbReference type="NCBI Taxonomy" id="2739"/>
    <lineage>
        <taxon>Bacteria</taxon>
        <taxon>Bacillati</taxon>
        <taxon>Bacillota</taxon>
        <taxon>Bacilli</taxon>
        <taxon>Lactobacillales</taxon>
        <taxon>Enterococcaceae</taxon>
        <taxon>Vagococcus</taxon>
    </lineage>
</organism>
<name>A0A429ZVI0_9ENTE</name>
<accession>A0A429ZVI0</accession>
<dbReference type="PANTHER" id="PTHR43022">
    <property type="entry name" value="PROTEIN SMF"/>
    <property type="match status" value="1"/>
</dbReference>
<evidence type="ECO:0000313" key="3">
    <source>
        <dbReference type="EMBL" id="RST97783.1"/>
    </source>
</evidence>
<proteinExistence type="inferred from homology"/>
<dbReference type="Pfam" id="PF02481">
    <property type="entry name" value="DNA_processg_A"/>
    <property type="match status" value="1"/>
</dbReference>